<gene>
    <name evidence="2" type="ORF">PXEA_LOCUS33370</name>
</gene>
<dbReference type="SUPFAM" id="SSF51735">
    <property type="entry name" value="NAD(P)-binding Rossmann-fold domains"/>
    <property type="match status" value="1"/>
</dbReference>
<accession>A0A3S5BU24</accession>
<evidence type="ECO:0000313" key="2">
    <source>
        <dbReference type="EMBL" id="VEL39930.1"/>
    </source>
</evidence>
<dbReference type="Proteomes" id="UP000784294">
    <property type="component" value="Unassembled WGS sequence"/>
</dbReference>
<reference evidence="2" key="1">
    <citation type="submission" date="2018-11" db="EMBL/GenBank/DDBJ databases">
        <authorList>
            <consortium name="Pathogen Informatics"/>
        </authorList>
    </citation>
    <scope>NUCLEOTIDE SEQUENCE</scope>
</reference>
<protein>
    <recommendedName>
        <fullName evidence="1">DUF1731 domain-containing protein</fullName>
    </recommendedName>
</protein>
<dbReference type="EMBL" id="CAAALY010263037">
    <property type="protein sequence ID" value="VEL39930.1"/>
    <property type="molecule type" value="Genomic_DNA"/>
</dbReference>
<evidence type="ECO:0000259" key="1">
    <source>
        <dbReference type="Pfam" id="PF08338"/>
    </source>
</evidence>
<proteinExistence type="predicted"/>
<sequence length="144" mass="15783">MHSPFLNQLFLSHKLGLGGPIGSGQQWISWIYINDAVDLITFILNPDTKLPNGPINVCSPNPVRQSTFSVSLSEAVGAPFSGRFRVPALLVYLMLGKDRASMALEGHRAFPTKALAAGFHFRYPLIEDALEAVYGRRPRSVSTT</sequence>
<dbReference type="AlphaFoldDB" id="A0A3S5BU24"/>
<dbReference type="Pfam" id="PF08338">
    <property type="entry name" value="DUF1731"/>
    <property type="match status" value="1"/>
</dbReference>
<dbReference type="PANTHER" id="PTHR11092">
    <property type="entry name" value="SUGAR NUCLEOTIDE EPIMERASE RELATED"/>
    <property type="match status" value="1"/>
</dbReference>
<dbReference type="InterPro" id="IPR013549">
    <property type="entry name" value="DUF1731"/>
</dbReference>
<dbReference type="Gene3D" id="3.40.50.720">
    <property type="entry name" value="NAD(P)-binding Rossmann-like Domain"/>
    <property type="match status" value="1"/>
</dbReference>
<dbReference type="InterPro" id="IPR036291">
    <property type="entry name" value="NAD(P)-bd_dom_sf"/>
</dbReference>
<keyword evidence="3" id="KW-1185">Reference proteome</keyword>
<dbReference type="PANTHER" id="PTHR11092:SF0">
    <property type="entry name" value="EPIMERASE FAMILY PROTEIN SDR39U1"/>
    <property type="match status" value="1"/>
</dbReference>
<evidence type="ECO:0000313" key="3">
    <source>
        <dbReference type="Proteomes" id="UP000784294"/>
    </source>
</evidence>
<organism evidence="2 3">
    <name type="scientific">Protopolystoma xenopodis</name>
    <dbReference type="NCBI Taxonomy" id="117903"/>
    <lineage>
        <taxon>Eukaryota</taxon>
        <taxon>Metazoa</taxon>
        <taxon>Spiralia</taxon>
        <taxon>Lophotrochozoa</taxon>
        <taxon>Platyhelminthes</taxon>
        <taxon>Monogenea</taxon>
        <taxon>Polyopisthocotylea</taxon>
        <taxon>Polystomatidea</taxon>
        <taxon>Polystomatidae</taxon>
        <taxon>Protopolystoma</taxon>
    </lineage>
</organism>
<name>A0A3S5BU24_9PLAT</name>
<comment type="caution">
    <text evidence="2">The sequence shown here is derived from an EMBL/GenBank/DDBJ whole genome shotgun (WGS) entry which is preliminary data.</text>
</comment>
<dbReference type="OrthoDB" id="276721at2759"/>
<feature type="domain" description="DUF1731" evidence="1">
    <location>
        <begin position="86"/>
        <end position="132"/>
    </location>
</feature>